<dbReference type="InterPro" id="IPR048273">
    <property type="entry name" value="Luciferase"/>
</dbReference>
<evidence type="ECO:0000313" key="2">
    <source>
        <dbReference type="EMBL" id="EYE95404.1"/>
    </source>
</evidence>
<dbReference type="EMBL" id="KK088422">
    <property type="protein sequence ID" value="EYE95404.1"/>
    <property type="molecule type" value="Genomic_DNA"/>
</dbReference>
<feature type="domain" description="Luciferase" evidence="1">
    <location>
        <begin position="185"/>
        <end position="264"/>
    </location>
</feature>
<proteinExistence type="predicted"/>
<protein>
    <recommendedName>
        <fullName evidence="1">Luciferase domain-containing protein</fullName>
    </recommendedName>
</protein>
<dbReference type="PANTHER" id="PTHR38695">
    <property type="entry name" value="AMINO ACID PERMEASE_ SLC12A DOMAIN-CONTAINING PROTEIN"/>
    <property type="match status" value="1"/>
</dbReference>
<evidence type="ECO:0000259" key="1">
    <source>
        <dbReference type="Pfam" id="PF17648"/>
    </source>
</evidence>
<dbReference type="STRING" id="1388766.A0A017SFI6"/>
<dbReference type="Pfam" id="PF17648">
    <property type="entry name" value="Luciferase"/>
    <property type="match status" value="1"/>
</dbReference>
<dbReference type="OrthoDB" id="5358398at2759"/>
<name>A0A017SFI6_ASPRC</name>
<keyword evidence="3" id="KW-1185">Reference proteome</keyword>
<dbReference type="AlphaFoldDB" id="A0A017SFI6"/>
<dbReference type="PANTHER" id="PTHR38695:SF1">
    <property type="entry name" value="AMINO ACID PERMEASE_ SLC12A DOMAIN-CONTAINING PROTEIN"/>
    <property type="match status" value="1"/>
</dbReference>
<dbReference type="HOGENOM" id="CLU_063954_1_0_1"/>
<sequence>MRKESPQTNHPQIPFLPSLLDLNFNFTLNNDTTTTLLILAIPPLLFFSHIIRKDYAAFISLGPGGVPQSLKGYIGFCCLRPFALRNPFEPPRLPPTLHPQNGFLAPDTLPTRKGPRPVVEGIAPQRQITQRGDDTTYKILSRELSTLVQTHAHTHGLYTDTSCFEKHSIGIFVAEKLRSRVTCNGEVCHAHPSDGSLHLSLHPADVKVVLANGWGQRHPIAREKSWWWQVLRTGRRKLPPGFVMMYAPRDEKELRVVVEIVRAAVCWVSGRELRWERECVMEDKEMASVGSKDPIA</sequence>
<dbReference type="Proteomes" id="UP000019804">
    <property type="component" value="Unassembled WGS sequence"/>
</dbReference>
<organism evidence="2 3">
    <name type="scientific">Aspergillus ruber (strain CBS 135680)</name>
    <dbReference type="NCBI Taxonomy" id="1388766"/>
    <lineage>
        <taxon>Eukaryota</taxon>
        <taxon>Fungi</taxon>
        <taxon>Dikarya</taxon>
        <taxon>Ascomycota</taxon>
        <taxon>Pezizomycotina</taxon>
        <taxon>Eurotiomycetes</taxon>
        <taxon>Eurotiomycetidae</taxon>
        <taxon>Eurotiales</taxon>
        <taxon>Aspergillaceae</taxon>
        <taxon>Aspergillus</taxon>
        <taxon>Aspergillus subgen. Aspergillus</taxon>
    </lineage>
</organism>
<dbReference type="InterPro" id="IPR040841">
    <property type="entry name" value="Luciferase_dom"/>
</dbReference>
<evidence type="ECO:0000313" key="3">
    <source>
        <dbReference type="Proteomes" id="UP000019804"/>
    </source>
</evidence>
<dbReference type="GeneID" id="63694800"/>
<accession>A0A017SFI6</accession>
<reference evidence="3" key="1">
    <citation type="journal article" date="2014" name="Nat. Commun.">
        <title>Genomic adaptations of the halophilic Dead Sea filamentous fungus Eurotium rubrum.</title>
        <authorList>
            <person name="Kis-Papo T."/>
            <person name="Weig A.R."/>
            <person name="Riley R."/>
            <person name="Persoh D."/>
            <person name="Salamov A."/>
            <person name="Sun H."/>
            <person name="Lipzen A."/>
            <person name="Wasser S.P."/>
            <person name="Rambold G."/>
            <person name="Grigoriev I.V."/>
            <person name="Nevo E."/>
        </authorList>
    </citation>
    <scope>NUCLEOTIDE SEQUENCE [LARGE SCALE GENOMIC DNA]</scope>
    <source>
        <strain evidence="3">CBS 135680</strain>
    </source>
</reference>
<gene>
    <name evidence="2" type="ORF">EURHEDRAFT_386283</name>
</gene>
<dbReference type="RefSeq" id="XP_040639092.1">
    <property type="nucleotide sequence ID" value="XM_040779676.1"/>
</dbReference>